<keyword evidence="4 7" id="KW-0862">Zinc</keyword>
<keyword evidence="6" id="KW-0520">NAD</keyword>
<evidence type="ECO:0000313" key="9">
    <source>
        <dbReference type="EMBL" id="EGU80384.1"/>
    </source>
</evidence>
<evidence type="ECO:0000259" key="8">
    <source>
        <dbReference type="SMART" id="SM00829"/>
    </source>
</evidence>
<feature type="domain" description="Enoyl reductase (ER)" evidence="8">
    <location>
        <begin position="75"/>
        <end position="390"/>
    </location>
</feature>
<dbReference type="FunFam" id="3.40.50.720:FF:000039">
    <property type="entry name" value="Alcohol dehydrogenase AdhP"/>
    <property type="match status" value="1"/>
</dbReference>
<dbReference type="PANTHER" id="PTHR42940:SF2">
    <property type="entry name" value="DEHYDROGENASE FAMILY OXIDOREDUCTASE, PUTATIVE (JCVI)-RELATED"/>
    <property type="match status" value="1"/>
</dbReference>
<keyword evidence="3 7" id="KW-0479">Metal-binding</keyword>
<evidence type="ECO:0000256" key="7">
    <source>
        <dbReference type="RuleBase" id="RU361277"/>
    </source>
</evidence>
<dbReference type="STRING" id="660025.F9FRQ5"/>
<accession>F9FRQ5</accession>
<name>F9FRQ5_FUSOF</name>
<evidence type="ECO:0000256" key="5">
    <source>
        <dbReference type="ARBA" id="ARBA00023002"/>
    </source>
</evidence>
<dbReference type="InterPro" id="IPR013149">
    <property type="entry name" value="ADH-like_C"/>
</dbReference>
<dbReference type="SMART" id="SM00829">
    <property type="entry name" value="PKS_ER"/>
    <property type="match status" value="1"/>
</dbReference>
<gene>
    <name evidence="9" type="ORF">FOXB_09086</name>
</gene>
<evidence type="ECO:0000256" key="1">
    <source>
        <dbReference type="ARBA" id="ARBA00001947"/>
    </source>
</evidence>
<reference evidence="9" key="1">
    <citation type="journal article" date="2012" name="Mol. Plant Microbe Interact.">
        <title>A highly conserved effector in Fusarium oxysporum is required for full virulence on Arabidopsis.</title>
        <authorList>
            <person name="Thatcher L.F."/>
            <person name="Gardiner D.M."/>
            <person name="Kazan K."/>
            <person name="Manners J."/>
        </authorList>
    </citation>
    <scope>NUCLEOTIDE SEQUENCE [LARGE SCALE GENOMIC DNA]</scope>
    <source>
        <strain evidence="9">Fo5176</strain>
    </source>
</reference>
<dbReference type="GO" id="GO:0005737">
    <property type="term" value="C:cytoplasm"/>
    <property type="evidence" value="ECO:0007669"/>
    <property type="project" value="TreeGrafter"/>
</dbReference>
<dbReference type="EMBL" id="AFQF01002534">
    <property type="protein sequence ID" value="EGU80384.1"/>
    <property type="molecule type" value="Genomic_DNA"/>
</dbReference>
<dbReference type="InterPro" id="IPR002328">
    <property type="entry name" value="ADH_Zn_CS"/>
</dbReference>
<dbReference type="OrthoDB" id="1879366at2759"/>
<evidence type="ECO:0000256" key="4">
    <source>
        <dbReference type="ARBA" id="ARBA00022833"/>
    </source>
</evidence>
<dbReference type="InterPro" id="IPR011032">
    <property type="entry name" value="GroES-like_sf"/>
</dbReference>
<dbReference type="Gene3D" id="3.90.180.10">
    <property type="entry name" value="Medium-chain alcohol dehydrogenases, catalytic domain"/>
    <property type="match status" value="1"/>
</dbReference>
<dbReference type="SUPFAM" id="SSF50129">
    <property type="entry name" value="GroES-like"/>
    <property type="match status" value="1"/>
</dbReference>
<protein>
    <recommendedName>
        <fullName evidence="8">Enoyl reductase (ER) domain-containing protein</fullName>
    </recommendedName>
</protein>
<dbReference type="InterPro" id="IPR013154">
    <property type="entry name" value="ADH-like_N"/>
</dbReference>
<proteinExistence type="inferred from homology"/>
<dbReference type="CDD" id="cd08297">
    <property type="entry name" value="CAD3"/>
    <property type="match status" value="1"/>
</dbReference>
<dbReference type="SUPFAM" id="SSF51735">
    <property type="entry name" value="NAD(P)-binding Rossmann-fold domains"/>
    <property type="match status" value="1"/>
</dbReference>
<comment type="cofactor">
    <cofactor evidence="1 7">
        <name>Zn(2+)</name>
        <dbReference type="ChEBI" id="CHEBI:29105"/>
    </cofactor>
</comment>
<comment type="caution">
    <text evidence="9">The sequence shown here is derived from an EMBL/GenBank/DDBJ whole genome shotgun (WGS) entry which is preliminary data.</text>
</comment>
<evidence type="ECO:0000256" key="2">
    <source>
        <dbReference type="ARBA" id="ARBA00008072"/>
    </source>
</evidence>
<dbReference type="GO" id="GO:0004022">
    <property type="term" value="F:alcohol dehydrogenase (NAD+) activity"/>
    <property type="evidence" value="ECO:0007669"/>
    <property type="project" value="TreeGrafter"/>
</dbReference>
<dbReference type="GO" id="GO:0008270">
    <property type="term" value="F:zinc ion binding"/>
    <property type="evidence" value="ECO:0007669"/>
    <property type="project" value="InterPro"/>
</dbReference>
<dbReference type="Gene3D" id="3.40.50.720">
    <property type="entry name" value="NAD(P)-binding Rossmann-like Domain"/>
    <property type="match status" value="1"/>
</dbReference>
<dbReference type="AlphaFoldDB" id="F9FRQ5"/>
<dbReference type="Pfam" id="PF08240">
    <property type="entry name" value="ADH_N"/>
    <property type="match status" value="1"/>
</dbReference>
<organism evidence="9">
    <name type="scientific">Fusarium oxysporum (strain Fo5176)</name>
    <name type="common">Fusarium vascular wilt</name>
    <dbReference type="NCBI Taxonomy" id="660025"/>
    <lineage>
        <taxon>Eukaryota</taxon>
        <taxon>Fungi</taxon>
        <taxon>Dikarya</taxon>
        <taxon>Ascomycota</taxon>
        <taxon>Pezizomycotina</taxon>
        <taxon>Sordariomycetes</taxon>
        <taxon>Hypocreomycetidae</taxon>
        <taxon>Hypocreales</taxon>
        <taxon>Nectriaceae</taxon>
        <taxon>Fusarium</taxon>
        <taxon>Fusarium oxysporum species complex</taxon>
    </lineage>
</organism>
<dbReference type="PaxDb" id="5507-FOXG_02761P0"/>
<dbReference type="PANTHER" id="PTHR42940">
    <property type="entry name" value="ALCOHOL DEHYDROGENASE 1-RELATED"/>
    <property type="match status" value="1"/>
</dbReference>
<evidence type="ECO:0000256" key="6">
    <source>
        <dbReference type="ARBA" id="ARBA00023027"/>
    </source>
</evidence>
<dbReference type="Pfam" id="PF00107">
    <property type="entry name" value="ADH_zinc_N"/>
    <property type="match status" value="1"/>
</dbReference>
<keyword evidence="5" id="KW-0560">Oxidoreductase</keyword>
<dbReference type="PROSITE" id="PS00059">
    <property type="entry name" value="ADH_ZINC"/>
    <property type="match status" value="1"/>
</dbReference>
<evidence type="ECO:0000256" key="3">
    <source>
        <dbReference type="ARBA" id="ARBA00022723"/>
    </source>
</evidence>
<sequence>MLIRVRQVYRQASRNGIFVRLLNRLNLQAPPPCGQHLQWHLNPLKPGGTYHLNVIFTMSSTVPSIQKAALIESPGNDARIVIRSDISVGNPGENEVLVKLDFTGLCGSEIRALSGWGPYNPIVGHEGVGTVVKLGKGVDAGLLNKRVGVKWLYSACGTCTICKRGYPNNCPKQLNTGKHVPGTLQEYMIADTRYVTEIPDELPGEVAAPLLCAGLTMAGAVSKLKGYAEKGDWVVISGSGGGLGHLGVQIASRLNGLRVIAVDTGEPRRKLSLGSGAEHFIDFLTENVEERVKEITGEGASAVLVVTGSQEAFIQAPSLVRNMGIIVTIGLPRNDFNLPLSATICSARSLTVTGVAVGTEEQMKDLLQHALDGTIVPEVKVLEFEELFAVCKKAPPEQDPLAIPPSLLLEKGILLPL</sequence>
<dbReference type="InterPro" id="IPR020843">
    <property type="entry name" value="ER"/>
</dbReference>
<comment type="similarity">
    <text evidence="2 7">Belongs to the zinc-containing alcohol dehydrogenase family.</text>
</comment>
<dbReference type="InterPro" id="IPR036291">
    <property type="entry name" value="NAD(P)-bd_dom_sf"/>
</dbReference>